<feature type="transmembrane region" description="Helical" evidence="7">
    <location>
        <begin position="54"/>
        <end position="74"/>
    </location>
</feature>
<comment type="similarity">
    <text evidence="2">Belongs to the DoxX family.</text>
</comment>
<dbReference type="RefSeq" id="WP_083994034.1">
    <property type="nucleotide sequence ID" value="NZ_LZRN01000079.1"/>
</dbReference>
<feature type="transmembrane region" description="Helical" evidence="7">
    <location>
        <begin position="109"/>
        <end position="126"/>
    </location>
</feature>
<evidence type="ECO:0000256" key="2">
    <source>
        <dbReference type="ARBA" id="ARBA00006679"/>
    </source>
</evidence>
<evidence type="ECO:0000256" key="6">
    <source>
        <dbReference type="ARBA" id="ARBA00023136"/>
    </source>
</evidence>
<keyword evidence="5 7" id="KW-1133">Transmembrane helix</keyword>
<dbReference type="Proteomes" id="UP000248987">
    <property type="component" value="Unassembled WGS sequence"/>
</dbReference>
<dbReference type="InterPro" id="IPR032808">
    <property type="entry name" value="DoxX"/>
</dbReference>
<evidence type="ECO:0000256" key="5">
    <source>
        <dbReference type="ARBA" id="ARBA00022989"/>
    </source>
</evidence>
<reference evidence="8 9" key="1">
    <citation type="submission" date="2018-06" db="EMBL/GenBank/DDBJ databases">
        <title>Genomic Encyclopedia of Archaeal and Bacterial Type Strains, Phase II (KMG-II): from individual species to whole genera.</title>
        <authorList>
            <person name="Goeker M."/>
        </authorList>
    </citation>
    <scope>NUCLEOTIDE SEQUENCE [LARGE SCALE GENOMIC DNA]</scope>
    <source>
        <strain evidence="8 9">DSM 12408</strain>
    </source>
</reference>
<sequence>MNYKQLVSQENSIRLLRFSVALVFVLHAIVRIFNGTIPRFADFLSVKGLPFTNVLVWLITGYEIIGGMALMIGYYSKCLSIGFIIILVLGILLIHIASGWFVGEHGTGGVEYSFILIVALLVIMSSKK</sequence>
<dbReference type="OrthoDB" id="8778559at2"/>
<accession>A0A327S863</accession>
<organism evidence="8 9">
    <name type="scientific">Gelidibacter algens</name>
    <dbReference type="NCBI Taxonomy" id="49280"/>
    <lineage>
        <taxon>Bacteria</taxon>
        <taxon>Pseudomonadati</taxon>
        <taxon>Bacteroidota</taxon>
        <taxon>Flavobacteriia</taxon>
        <taxon>Flavobacteriales</taxon>
        <taxon>Flavobacteriaceae</taxon>
        <taxon>Gelidibacter</taxon>
    </lineage>
</organism>
<keyword evidence="9" id="KW-1185">Reference proteome</keyword>
<feature type="transmembrane region" description="Helical" evidence="7">
    <location>
        <begin position="15"/>
        <end position="34"/>
    </location>
</feature>
<evidence type="ECO:0000256" key="3">
    <source>
        <dbReference type="ARBA" id="ARBA00022475"/>
    </source>
</evidence>
<dbReference type="PANTHER" id="PTHR33452:SF1">
    <property type="entry name" value="INNER MEMBRANE PROTEIN YPHA-RELATED"/>
    <property type="match status" value="1"/>
</dbReference>
<evidence type="ECO:0000256" key="1">
    <source>
        <dbReference type="ARBA" id="ARBA00004651"/>
    </source>
</evidence>
<proteinExistence type="inferred from homology"/>
<dbReference type="GO" id="GO:0005886">
    <property type="term" value="C:plasma membrane"/>
    <property type="evidence" value="ECO:0007669"/>
    <property type="project" value="UniProtKB-SubCell"/>
</dbReference>
<comment type="subcellular location">
    <subcellularLocation>
        <location evidence="1">Cell membrane</location>
        <topology evidence="1">Multi-pass membrane protein</topology>
    </subcellularLocation>
</comment>
<keyword evidence="4 7" id="KW-0812">Transmembrane</keyword>
<evidence type="ECO:0000313" key="8">
    <source>
        <dbReference type="EMBL" id="RAJ25121.1"/>
    </source>
</evidence>
<protein>
    <submittedName>
        <fullName evidence="8">Putative oxidoreductase</fullName>
    </submittedName>
</protein>
<evidence type="ECO:0000313" key="9">
    <source>
        <dbReference type="Proteomes" id="UP000248987"/>
    </source>
</evidence>
<name>A0A327S863_9FLAO</name>
<dbReference type="InterPro" id="IPR051907">
    <property type="entry name" value="DoxX-like_oxidoreductase"/>
</dbReference>
<dbReference type="Pfam" id="PF07681">
    <property type="entry name" value="DoxX"/>
    <property type="match status" value="1"/>
</dbReference>
<dbReference type="EMBL" id="QLLQ01000004">
    <property type="protein sequence ID" value="RAJ25121.1"/>
    <property type="molecule type" value="Genomic_DNA"/>
</dbReference>
<keyword evidence="3" id="KW-1003">Cell membrane</keyword>
<dbReference type="PANTHER" id="PTHR33452">
    <property type="entry name" value="OXIDOREDUCTASE CATD-RELATED"/>
    <property type="match status" value="1"/>
</dbReference>
<gene>
    <name evidence="8" type="ORF">LX77_01422</name>
</gene>
<comment type="caution">
    <text evidence="8">The sequence shown here is derived from an EMBL/GenBank/DDBJ whole genome shotgun (WGS) entry which is preliminary data.</text>
</comment>
<evidence type="ECO:0000256" key="4">
    <source>
        <dbReference type="ARBA" id="ARBA00022692"/>
    </source>
</evidence>
<keyword evidence="6 7" id="KW-0472">Membrane</keyword>
<feature type="transmembrane region" description="Helical" evidence="7">
    <location>
        <begin position="81"/>
        <end position="103"/>
    </location>
</feature>
<dbReference type="AlphaFoldDB" id="A0A327S863"/>
<evidence type="ECO:0000256" key="7">
    <source>
        <dbReference type="SAM" id="Phobius"/>
    </source>
</evidence>